<dbReference type="EMBL" id="JBHTIR010003218">
    <property type="protein sequence ID" value="MFD0854855.1"/>
    <property type="molecule type" value="Genomic_DNA"/>
</dbReference>
<evidence type="ECO:0000313" key="2">
    <source>
        <dbReference type="Proteomes" id="UP001597083"/>
    </source>
</evidence>
<evidence type="ECO:0000313" key="1">
    <source>
        <dbReference type="EMBL" id="MFD0854855.1"/>
    </source>
</evidence>
<name>A0ABW3CJX3_9ACTN</name>
<protein>
    <submittedName>
        <fullName evidence="1">Uncharacterized protein</fullName>
    </submittedName>
</protein>
<reference evidence="2" key="1">
    <citation type="journal article" date="2019" name="Int. J. Syst. Evol. Microbiol.">
        <title>The Global Catalogue of Microorganisms (GCM) 10K type strain sequencing project: providing services to taxonomists for standard genome sequencing and annotation.</title>
        <authorList>
            <consortium name="The Broad Institute Genomics Platform"/>
            <consortium name="The Broad Institute Genome Sequencing Center for Infectious Disease"/>
            <person name="Wu L."/>
            <person name="Ma J."/>
        </authorList>
    </citation>
    <scope>NUCLEOTIDE SEQUENCE [LARGE SCALE GENOMIC DNA]</scope>
    <source>
        <strain evidence="2">JCM 31696</strain>
    </source>
</reference>
<organism evidence="1 2">
    <name type="scientific">Actinomadura adrarensis</name>
    <dbReference type="NCBI Taxonomy" id="1819600"/>
    <lineage>
        <taxon>Bacteria</taxon>
        <taxon>Bacillati</taxon>
        <taxon>Actinomycetota</taxon>
        <taxon>Actinomycetes</taxon>
        <taxon>Streptosporangiales</taxon>
        <taxon>Thermomonosporaceae</taxon>
        <taxon>Actinomadura</taxon>
    </lineage>
</organism>
<accession>A0ABW3CJX3</accession>
<feature type="non-terminal residue" evidence="1">
    <location>
        <position position="1"/>
    </location>
</feature>
<keyword evidence="2" id="KW-1185">Reference proteome</keyword>
<gene>
    <name evidence="1" type="ORF">ACFQ07_21625</name>
</gene>
<comment type="caution">
    <text evidence="1">The sequence shown here is derived from an EMBL/GenBank/DDBJ whole genome shotgun (WGS) entry which is preliminary data.</text>
</comment>
<sequence length="164" mass="18079">AAAIAAAHWLQAAADITAETTGLEPTQIVEEADNIEALAHATPTIVLEQLNSGLTPYTTITGMIAEAMIVAEGRIPDIDDLCERIDQAEQLADQRQDPRLREALREEIRTTPLDPMRPAQDLLEDLLDGIRGCWLLYQEDMEDDDDAFADAVRAEANANRDRLT</sequence>
<proteinExistence type="predicted"/>
<dbReference type="Proteomes" id="UP001597083">
    <property type="component" value="Unassembled WGS sequence"/>
</dbReference>